<dbReference type="EMBL" id="FLUL01000001">
    <property type="protein sequence ID" value="SBW01278.1"/>
    <property type="molecule type" value="Genomic_DNA"/>
</dbReference>
<reference evidence="1" key="1">
    <citation type="submission" date="2016-04" db="EMBL/GenBank/DDBJ databases">
        <authorList>
            <person name="Evans L.H."/>
            <person name="Alamgir A."/>
            <person name="Owens N."/>
            <person name="Weber N.D."/>
            <person name="Virtaneva K."/>
            <person name="Barbian K."/>
            <person name="Babar A."/>
            <person name="Rosenke K."/>
        </authorList>
    </citation>
    <scope>NUCLEOTIDE SEQUENCE</scope>
    <source>
        <strain evidence="1">86-2</strain>
    </source>
</reference>
<organism evidence="1">
    <name type="scientific">uncultured Dysgonomonas sp</name>
    <dbReference type="NCBI Taxonomy" id="206096"/>
    <lineage>
        <taxon>Bacteria</taxon>
        <taxon>Pseudomonadati</taxon>
        <taxon>Bacteroidota</taxon>
        <taxon>Bacteroidia</taxon>
        <taxon>Bacteroidales</taxon>
        <taxon>Dysgonomonadaceae</taxon>
        <taxon>Dysgonomonas</taxon>
        <taxon>environmental samples</taxon>
    </lineage>
</organism>
<dbReference type="AlphaFoldDB" id="A0A212JPI2"/>
<gene>
    <name evidence="1" type="ORF">KL86DYS2_12000</name>
</gene>
<name>A0A212JPI2_9BACT</name>
<accession>A0A212JPI2</accession>
<evidence type="ECO:0000313" key="1">
    <source>
        <dbReference type="EMBL" id="SBW01278.1"/>
    </source>
</evidence>
<sequence>MMSSDKDLIQYDEDDAVKYIQNYLPQEMKGKYSSDEINYIIDIVYEFYEEKGYMDEDADENVIVDIDEDEIVSYVLKNTKKDKINNFSAEDIAFIIQGEIAYCESLGIFE</sequence>
<proteinExistence type="predicted"/>
<protein>
    <submittedName>
        <fullName evidence="1">Uncharacterized protein</fullName>
    </submittedName>
</protein>